<dbReference type="PANTHER" id="PTHR23076">
    <property type="entry name" value="METALLOPROTEASE M41 FTSH"/>
    <property type="match status" value="1"/>
</dbReference>
<dbReference type="GO" id="GO:0030163">
    <property type="term" value="P:protein catabolic process"/>
    <property type="evidence" value="ECO:0007669"/>
    <property type="project" value="TreeGrafter"/>
</dbReference>
<dbReference type="GO" id="GO:0005886">
    <property type="term" value="C:plasma membrane"/>
    <property type="evidence" value="ECO:0007669"/>
    <property type="project" value="TreeGrafter"/>
</dbReference>
<dbReference type="Pfam" id="PF01434">
    <property type="entry name" value="Peptidase_M41"/>
    <property type="match status" value="1"/>
</dbReference>
<name>A0A512BSK3_9HYPH</name>
<dbReference type="SUPFAM" id="SSF140990">
    <property type="entry name" value="FtsH protease domain-like"/>
    <property type="match status" value="1"/>
</dbReference>
<dbReference type="InterPro" id="IPR037219">
    <property type="entry name" value="Peptidase_M41-like"/>
</dbReference>
<dbReference type="InterPro" id="IPR003960">
    <property type="entry name" value="ATPase_AAA_CS"/>
</dbReference>
<dbReference type="RefSeq" id="WP_114188239.1">
    <property type="nucleotide sequence ID" value="NZ_BJYU01000033.1"/>
</dbReference>
<feature type="region of interest" description="Disordered" evidence="2">
    <location>
        <begin position="1"/>
        <end position="22"/>
    </location>
</feature>
<keyword evidence="5" id="KW-1185">Reference proteome</keyword>
<reference evidence="4 5" key="1">
    <citation type="submission" date="2019-07" db="EMBL/GenBank/DDBJ databases">
        <title>Whole genome shotgun sequence of Microvirga aerophila NBRC 106136.</title>
        <authorList>
            <person name="Hosoyama A."/>
            <person name="Uohara A."/>
            <person name="Ohji S."/>
            <person name="Ichikawa N."/>
        </authorList>
    </citation>
    <scope>NUCLEOTIDE SEQUENCE [LARGE SCALE GENOMIC DNA]</scope>
    <source>
        <strain evidence="4 5">NBRC 106136</strain>
    </source>
</reference>
<keyword evidence="1" id="KW-0067">ATP-binding</keyword>
<dbReference type="OrthoDB" id="9809379at2"/>
<accession>A0A512BSK3</accession>
<evidence type="ECO:0000256" key="2">
    <source>
        <dbReference type="SAM" id="MobiDB-lite"/>
    </source>
</evidence>
<dbReference type="GO" id="GO:0004176">
    <property type="term" value="F:ATP-dependent peptidase activity"/>
    <property type="evidence" value="ECO:0007669"/>
    <property type="project" value="InterPro"/>
</dbReference>
<dbReference type="EMBL" id="BJYU01000033">
    <property type="protein sequence ID" value="GEO14959.1"/>
    <property type="molecule type" value="Genomic_DNA"/>
</dbReference>
<dbReference type="Gene3D" id="3.40.50.300">
    <property type="entry name" value="P-loop containing nucleotide triphosphate hydrolases"/>
    <property type="match status" value="1"/>
</dbReference>
<keyword evidence="1" id="KW-0547">Nucleotide-binding</keyword>
<dbReference type="InterPro" id="IPR003593">
    <property type="entry name" value="AAA+_ATPase"/>
</dbReference>
<dbReference type="AlphaFoldDB" id="A0A512BSK3"/>
<dbReference type="CDD" id="cd19481">
    <property type="entry name" value="RecA-like_protease"/>
    <property type="match status" value="1"/>
</dbReference>
<evidence type="ECO:0000256" key="1">
    <source>
        <dbReference type="RuleBase" id="RU003651"/>
    </source>
</evidence>
<dbReference type="SUPFAM" id="SSF52540">
    <property type="entry name" value="P-loop containing nucleoside triphosphate hydrolases"/>
    <property type="match status" value="1"/>
</dbReference>
<comment type="similarity">
    <text evidence="1">Belongs to the AAA ATPase family.</text>
</comment>
<proteinExistence type="inferred from homology"/>
<organism evidence="4 5">
    <name type="scientific">Microvirga aerophila</name>
    <dbReference type="NCBI Taxonomy" id="670291"/>
    <lineage>
        <taxon>Bacteria</taxon>
        <taxon>Pseudomonadati</taxon>
        <taxon>Pseudomonadota</taxon>
        <taxon>Alphaproteobacteria</taxon>
        <taxon>Hyphomicrobiales</taxon>
        <taxon>Methylobacteriaceae</taxon>
        <taxon>Microvirga</taxon>
    </lineage>
</organism>
<dbReference type="Pfam" id="PF00004">
    <property type="entry name" value="AAA"/>
    <property type="match status" value="1"/>
</dbReference>
<dbReference type="Gene3D" id="1.20.58.760">
    <property type="entry name" value="Peptidase M41"/>
    <property type="match status" value="1"/>
</dbReference>
<dbReference type="InterPro" id="IPR000642">
    <property type="entry name" value="Peptidase_M41"/>
</dbReference>
<dbReference type="InterPro" id="IPR003959">
    <property type="entry name" value="ATPase_AAA_core"/>
</dbReference>
<dbReference type="GO" id="GO:0005524">
    <property type="term" value="F:ATP binding"/>
    <property type="evidence" value="ECO:0007669"/>
    <property type="project" value="UniProtKB-KW"/>
</dbReference>
<dbReference type="PROSITE" id="PS00674">
    <property type="entry name" value="AAA"/>
    <property type="match status" value="1"/>
</dbReference>
<comment type="caution">
    <text evidence="4">The sequence shown here is derived from an EMBL/GenBank/DDBJ whole genome shotgun (WGS) entry which is preliminary data.</text>
</comment>
<dbReference type="GO" id="GO:0006508">
    <property type="term" value="P:proteolysis"/>
    <property type="evidence" value="ECO:0007669"/>
    <property type="project" value="InterPro"/>
</dbReference>
<evidence type="ECO:0000259" key="3">
    <source>
        <dbReference type="SMART" id="SM00382"/>
    </source>
</evidence>
<dbReference type="InterPro" id="IPR027417">
    <property type="entry name" value="P-loop_NTPase"/>
</dbReference>
<dbReference type="Gene3D" id="1.10.8.60">
    <property type="match status" value="1"/>
</dbReference>
<feature type="domain" description="AAA+ ATPase" evidence="3">
    <location>
        <begin position="16"/>
        <end position="162"/>
    </location>
</feature>
<gene>
    <name evidence="4" type="ORF">MAE02_26550</name>
</gene>
<dbReference type="SMART" id="SM00382">
    <property type="entry name" value="AAA"/>
    <property type="match status" value="1"/>
</dbReference>
<dbReference type="GO" id="GO:0016887">
    <property type="term" value="F:ATP hydrolysis activity"/>
    <property type="evidence" value="ECO:0007669"/>
    <property type="project" value="InterPro"/>
</dbReference>
<dbReference type="PANTHER" id="PTHR23076:SF97">
    <property type="entry name" value="ATP-DEPENDENT ZINC METALLOPROTEASE YME1L1"/>
    <property type="match status" value="1"/>
</dbReference>
<protein>
    <recommendedName>
        <fullName evidence="3">AAA+ ATPase domain-containing protein</fullName>
    </recommendedName>
</protein>
<sequence length="424" mass="45332">MIGEVERSRSTGAPLQAESAFFHGPPGTGKTTIARSFGVSANIPTVTTSVAEWFSNSPGYLDSIIKQYTAFFERLYYLSTVSVAAIGFMDEADAIPNRSRMAPKDVVWWTPAVTGVMLQIDNLRNRAPNIFLIGATNHIDRVDAALLRPGRFDRQFLIGPPDEAGRIGILQTHLKEELPGADLVRLARLCPDATGAVLAAAVKPARRRARAAGRSLTMQDLVAEIAPADPRSPEELQAVAVHEAGHAVLALRLGLGVDHVTLQARGTAAGHTRVVPRGFMADRAALEAQVVVILAGRAADELHGAPTAGAFADLHEATRLITAVHASFGLGASLAHRVMPEDAEKLLRFDPKLAAVVEGDLRRLMARAAALVQAHEKVIRDVAAALVARRTLVGEEVAEIMARHRACASLPSRHRDGARQPGLS</sequence>
<dbReference type="Proteomes" id="UP000321085">
    <property type="component" value="Unassembled WGS sequence"/>
</dbReference>
<evidence type="ECO:0000313" key="5">
    <source>
        <dbReference type="Proteomes" id="UP000321085"/>
    </source>
</evidence>
<evidence type="ECO:0000313" key="4">
    <source>
        <dbReference type="EMBL" id="GEO14959.1"/>
    </source>
</evidence>
<dbReference type="GO" id="GO:0004222">
    <property type="term" value="F:metalloendopeptidase activity"/>
    <property type="evidence" value="ECO:0007669"/>
    <property type="project" value="InterPro"/>
</dbReference>